<sequence length="211" mass="24423">MEDNMPESQYRATIQKAWKFVWGAKIMPRHKVLWWRASIKLIPQSSCVDPLIIMCYLRPATRNDDAASIWECETAKFIWWRAPWGLRAGRGGFNSRMDWCLTLMDSNLALLRSTSAKRIFSTKKVPGVRVSEHGCWLAPPRGFLKINVDAAVKASSQLLLPWQSRDNNALIHSLQNSPQHYLQICSWLKRKLSLSYSRLKEAIPWKARLEI</sequence>
<evidence type="ECO:0000313" key="1">
    <source>
        <dbReference type="EMBL" id="PON45018.1"/>
    </source>
</evidence>
<dbReference type="EMBL" id="JXTC01000581">
    <property type="protein sequence ID" value="PON45018.1"/>
    <property type="molecule type" value="Genomic_DNA"/>
</dbReference>
<gene>
    <name evidence="1" type="ORF">TorRG33x02_329760</name>
</gene>
<evidence type="ECO:0000313" key="2">
    <source>
        <dbReference type="Proteomes" id="UP000237000"/>
    </source>
</evidence>
<protein>
    <recommendedName>
        <fullName evidence="3">Reverse transcriptase zinc-binding domain-containing protein</fullName>
    </recommendedName>
</protein>
<dbReference type="AlphaFoldDB" id="A0A2P5B8B3"/>
<proteinExistence type="predicted"/>
<reference evidence="2" key="1">
    <citation type="submission" date="2016-06" db="EMBL/GenBank/DDBJ databases">
        <title>Parallel loss of symbiosis genes in relatives of nitrogen-fixing non-legume Parasponia.</title>
        <authorList>
            <person name="Van Velzen R."/>
            <person name="Holmer R."/>
            <person name="Bu F."/>
            <person name="Rutten L."/>
            <person name="Van Zeijl A."/>
            <person name="Liu W."/>
            <person name="Santuari L."/>
            <person name="Cao Q."/>
            <person name="Sharma T."/>
            <person name="Shen D."/>
            <person name="Roswanjaya Y."/>
            <person name="Wardhani T."/>
            <person name="Kalhor M.S."/>
            <person name="Jansen J."/>
            <person name="Van den Hoogen J."/>
            <person name="Gungor B."/>
            <person name="Hartog M."/>
            <person name="Hontelez J."/>
            <person name="Verver J."/>
            <person name="Yang W.-C."/>
            <person name="Schijlen E."/>
            <person name="Repin R."/>
            <person name="Schilthuizen M."/>
            <person name="Schranz E."/>
            <person name="Heidstra R."/>
            <person name="Miyata K."/>
            <person name="Fedorova E."/>
            <person name="Kohlen W."/>
            <person name="Bisseling T."/>
            <person name="Smit S."/>
            <person name="Geurts R."/>
        </authorList>
    </citation>
    <scope>NUCLEOTIDE SEQUENCE [LARGE SCALE GENOMIC DNA]</scope>
    <source>
        <strain evidence="2">cv. RG33-2</strain>
    </source>
</reference>
<dbReference type="OrthoDB" id="1348681at2759"/>
<evidence type="ECO:0008006" key="3">
    <source>
        <dbReference type="Google" id="ProtNLM"/>
    </source>
</evidence>
<dbReference type="Proteomes" id="UP000237000">
    <property type="component" value="Unassembled WGS sequence"/>
</dbReference>
<accession>A0A2P5B8B3</accession>
<name>A0A2P5B8B3_TREOI</name>
<comment type="caution">
    <text evidence="1">The sequence shown here is derived from an EMBL/GenBank/DDBJ whole genome shotgun (WGS) entry which is preliminary data.</text>
</comment>
<organism evidence="1 2">
    <name type="scientific">Trema orientale</name>
    <name type="common">Charcoal tree</name>
    <name type="synonym">Celtis orientalis</name>
    <dbReference type="NCBI Taxonomy" id="63057"/>
    <lineage>
        <taxon>Eukaryota</taxon>
        <taxon>Viridiplantae</taxon>
        <taxon>Streptophyta</taxon>
        <taxon>Embryophyta</taxon>
        <taxon>Tracheophyta</taxon>
        <taxon>Spermatophyta</taxon>
        <taxon>Magnoliopsida</taxon>
        <taxon>eudicotyledons</taxon>
        <taxon>Gunneridae</taxon>
        <taxon>Pentapetalae</taxon>
        <taxon>rosids</taxon>
        <taxon>fabids</taxon>
        <taxon>Rosales</taxon>
        <taxon>Cannabaceae</taxon>
        <taxon>Trema</taxon>
    </lineage>
</organism>
<dbReference type="InParanoid" id="A0A2P5B8B3"/>
<keyword evidence="2" id="KW-1185">Reference proteome</keyword>